<evidence type="ECO:0000313" key="6">
    <source>
        <dbReference type="EMBL" id="RDH82049.1"/>
    </source>
</evidence>
<organism evidence="6 7">
    <name type="scientific">endosymbiont of Escarpia spicata</name>
    <dbReference type="NCBI Taxonomy" id="2200908"/>
    <lineage>
        <taxon>Bacteria</taxon>
        <taxon>Pseudomonadati</taxon>
        <taxon>Pseudomonadota</taxon>
        <taxon>Gammaproteobacteria</taxon>
        <taxon>sulfur-oxidizing symbionts</taxon>
    </lineage>
</organism>
<proteinExistence type="predicted"/>
<evidence type="ECO:0000256" key="3">
    <source>
        <dbReference type="SAM" id="MobiDB-lite"/>
    </source>
</evidence>
<evidence type="ECO:0000256" key="2">
    <source>
        <dbReference type="ARBA" id="ARBA00022837"/>
    </source>
</evidence>
<comment type="caution">
    <text evidence="6">The sequence shown here is derived from an EMBL/GenBank/DDBJ whole genome shotgun (WGS) entry which is preliminary data.</text>
</comment>
<evidence type="ECO:0000259" key="5">
    <source>
        <dbReference type="Pfam" id="PF05567"/>
    </source>
</evidence>
<feature type="signal peptide" evidence="4">
    <location>
        <begin position="1"/>
        <end position="43"/>
    </location>
</feature>
<keyword evidence="2" id="KW-0106">Calcium</keyword>
<keyword evidence="7" id="KW-1185">Reference proteome</keyword>
<dbReference type="Proteomes" id="UP000254771">
    <property type="component" value="Unassembled WGS sequence"/>
</dbReference>
<feature type="domain" description="PilY1 beta-propeller" evidence="5">
    <location>
        <begin position="698"/>
        <end position="1079"/>
    </location>
</feature>
<feature type="region of interest" description="Disordered" evidence="3">
    <location>
        <begin position="1230"/>
        <end position="1252"/>
    </location>
</feature>
<feature type="region of interest" description="Disordered" evidence="3">
    <location>
        <begin position="387"/>
        <end position="408"/>
    </location>
</feature>
<dbReference type="Pfam" id="PF05567">
    <property type="entry name" value="T4P_PilY1"/>
    <property type="match status" value="1"/>
</dbReference>
<accession>A0A370DAX7</accession>
<dbReference type="InterPro" id="IPR008707">
    <property type="entry name" value="B-propeller_PilY1"/>
</dbReference>
<evidence type="ECO:0000256" key="4">
    <source>
        <dbReference type="SAM" id="SignalP"/>
    </source>
</evidence>
<name>A0A370DAX7_9GAMM</name>
<feature type="compositionally biased region" description="Basic residues" evidence="3">
    <location>
        <begin position="1241"/>
        <end position="1252"/>
    </location>
</feature>
<gene>
    <name evidence="6" type="ORF">DIZ78_16600</name>
</gene>
<dbReference type="EMBL" id="QFXE01000021">
    <property type="protein sequence ID" value="RDH82049.1"/>
    <property type="molecule type" value="Genomic_DNA"/>
</dbReference>
<sequence length="1252" mass="135531">MDEVVMNKLNRMMKQITANRQFRRGVHYLGAAMLVMVSSSSNASPGPLSLAPLFLQQPVQPNIFFMLDDSGSMDWEVLLTKGALSTMDADDQTTQNRGNMDFSPNTTVLLRLKHCAGYNALAYDPTQTYTPWKGEDYYDVDFTDQDPTNALVNPYTGSGNSGSDCHRRGTVYNYNGRTCNLLTEFNTDGAFYFLWNDANSDGEYQDGECPNAEADQMFVKDLPLHGTEGNPNSQTNYANWFSYYRKREYVMKRAMSEVIQESTERMGLGTINQNNRVIGTGEVGTVVKDVDDQTLPINQDAVTAKSTLLHNLLKVNSGGGTPLRLGLENVGKYFRNEMNSSALFDFTPPDDPDSAAGHSPILSAENGGICQQNFAIVLSDGFWNGDDPSVGNTDTDGDGPYDGQSYADDESNTLADVAMEYYENDLLAGLANDVGSVSIMRGQDDNPQQHLVTFTVAFGITGTIPNEDPAGGPCLPPNRTDSVAAQNWPTRCDATLPTGWPTPVENTSTTVDDMLHAAWNGRGLYLNAKDPDDLIRRFQDAISNISSRETTAAAAVAVNSINLVQGDFIFQGRFDSTNWSGELRAIRIGLDGNGQLAWTTATTLDQRTDPRVMITYNGTQGIGFHLPTDYQTPGNTEMTAAQVADLMTNAPFAADTVDADEKADNQAYGESLVDFLRGDHSNEGFDPTDFRSRGGHRLGDIIHSAPFYVGDPYAALYPDNIEGGGGNSYQQWANVDALGRRKMLYVGANDGALHGFNAETGVEVFAYFPQAVYSSENHGGLHWLADQNYDHSYYVDQTPVAAEVFVDSPNDNLGRRWRTVLVGGLRGGGRALFALDVSDPTAFDSEVNAAGKVLWEFTHDDLGYTYSQPTIARLNGPVVNGANTGRWAAIFGNGYNPGPASDGKAKLFIVYLDNQAPRFKVIDTGIGSIANGDCLDATSNCNGMSTPAVLDLSGDGIADRVYAGDVLGNLWAFDLSSADSSQWGLAFGTIANPLPFFSAKDDADNAQSITGKPTAIFHPSKRDLATEPNLMVYFGTGQYITENDLTSAGTQSFYGLWDSGAQIAVARDTVLVEQTVTEQVVSVDGEDVDVRLLSDHLVNYDFKKGWFIDFPTAKERTIVSPVVFGDYIFYVTLIPSGSTCGAVSGQSWLMVHNITNGGEPNSVALDINNDGNFDAQDKVGGENVGGVKSGSIYWQPSLVRMNGKPTMILPTDGGGGGGGDDPDPCLGVDADCNNMPPPANKGKRSSWARFRF</sequence>
<keyword evidence="4" id="KW-0732">Signal</keyword>
<evidence type="ECO:0000313" key="7">
    <source>
        <dbReference type="Proteomes" id="UP000254771"/>
    </source>
</evidence>
<reference evidence="6 7" key="1">
    <citation type="journal article" date="2018" name="ISME J.">
        <title>Endosymbiont genomes yield clues of tubeworm success.</title>
        <authorList>
            <person name="Li Y."/>
            <person name="Liles M.R."/>
            <person name="Halanych K.M."/>
        </authorList>
    </citation>
    <scope>NUCLEOTIDE SEQUENCE [LARGE SCALE GENOMIC DNA]</scope>
    <source>
        <strain evidence="6">A1462</strain>
    </source>
</reference>
<dbReference type="AlphaFoldDB" id="A0A370DAX7"/>
<protein>
    <recommendedName>
        <fullName evidence="5">PilY1 beta-propeller domain-containing protein</fullName>
    </recommendedName>
</protein>
<keyword evidence="1" id="KW-0479">Metal-binding</keyword>
<dbReference type="GO" id="GO:0046872">
    <property type="term" value="F:metal ion binding"/>
    <property type="evidence" value="ECO:0007669"/>
    <property type="project" value="UniProtKB-KW"/>
</dbReference>
<feature type="chain" id="PRO_5016595622" description="PilY1 beta-propeller domain-containing protein" evidence="4">
    <location>
        <begin position="44"/>
        <end position="1252"/>
    </location>
</feature>
<evidence type="ECO:0000256" key="1">
    <source>
        <dbReference type="ARBA" id="ARBA00022723"/>
    </source>
</evidence>